<reference evidence="1" key="1">
    <citation type="submission" date="2014-08" db="EMBL/GenBank/DDBJ databases">
        <title>Fullgenome sequencing of Anoxybacillus sp.25 isolate from Garga hot-spring Russia.</title>
        <authorList>
            <person name="Rozanov A.S."/>
            <person name="Kotenko A.V."/>
            <person name="Malup T.K."/>
            <person name="Peltek S.E."/>
        </authorList>
    </citation>
    <scope>NUCLEOTIDE SEQUENCE [LARGE SCALE GENOMIC DNA]</scope>
    <source>
        <strain evidence="1">25</strain>
    </source>
</reference>
<evidence type="ECO:0000313" key="1">
    <source>
        <dbReference type="EMBL" id="KFZ32346.1"/>
    </source>
</evidence>
<name>A0A094JIJ2_9BACL</name>
<dbReference type="EMBL" id="JPZO01000065">
    <property type="protein sequence ID" value="KFZ32346.1"/>
    <property type="molecule type" value="Genomic_DNA"/>
</dbReference>
<comment type="caution">
    <text evidence="1">The sequence shown here is derived from an EMBL/GenBank/DDBJ whole genome shotgun (WGS) entry which is preliminary data.</text>
</comment>
<organism evidence="1">
    <name type="scientific">Anoxybacillus flavithermus</name>
    <dbReference type="NCBI Taxonomy" id="33934"/>
    <lineage>
        <taxon>Bacteria</taxon>
        <taxon>Bacillati</taxon>
        <taxon>Bacillota</taxon>
        <taxon>Bacilli</taxon>
        <taxon>Bacillales</taxon>
        <taxon>Anoxybacillaceae</taxon>
        <taxon>Anoxybacillus</taxon>
    </lineage>
</organism>
<sequence>MKQLLLLKHVLIQRLRRKGVFVATDGRALSKLTLTVNPSDYTFVGWLEHLQQEMVDAIVYCEVLKFKYAHLVSLEKLNSDVNADETS</sequence>
<gene>
    <name evidence="1" type="ORF">JS44_10510</name>
</gene>
<accession>A0A094JIJ2</accession>
<dbReference type="AlphaFoldDB" id="A0A094JIJ2"/>
<dbReference type="InterPro" id="IPR025072">
    <property type="entry name" value="Fur_reg_FbpA"/>
</dbReference>
<proteinExistence type="predicted"/>
<dbReference type="Pfam" id="PF13076">
    <property type="entry name" value="Fur_reg_FbpA"/>
    <property type="match status" value="1"/>
</dbReference>
<protein>
    <submittedName>
        <fullName evidence="1">Uncharacterized protein</fullName>
    </submittedName>
</protein>